<proteinExistence type="predicted"/>
<evidence type="ECO:0000256" key="3">
    <source>
        <dbReference type="ARBA" id="ARBA00022960"/>
    </source>
</evidence>
<dbReference type="GO" id="GO:0008360">
    <property type="term" value="P:regulation of cell shape"/>
    <property type="evidence" value="ECO:0007669"/>
    <property type="project" value="UniProtKB-KW"/>
</dbReference>
<gene>
    <name evidence="8" type="ORF">GCM10010196_07610</name>
</gene>
<feature type="transmembrane region" description="Helical" evidence="7">
    <location>
        <begin position="288"/>
        <end position="304"/>
    </location>
</feature>
<protein>
    <submittedName>
        <fullName evidence="8">Cell division protein</fullName>
    </submittedName>
</protein>
<reference evidence="8" key="1">
    <citation type="journal article" date="2014" name="Int. J. Syst. Evol. Microbiol.">
        <title>Complete genome sequence of Corynebacterium casei LMG S-19264T (=DSM 44701T), isolated from a smear-ripened cheese.</title>
        <authorList>
            <consortium name="US DOE Joint Genome Institute (JGI-PGF)"/>
            <person name="Walter F."/>
            <person name="Albersmeier A."/>
            <person name="Kalinowski J."/>
            <person name="Ruckert C."/>
        </authorList>
    </citation>
    <scope>NUCLEOTIDE SEQUENCE</scope>
    <source>
        <strain evidence="8">JCM 3346</strain>
    </source>
</reference>
<feature type="transmembrane region" description="Helical" evidence="7">
    <location>
        <begin position="311"/>
        <end position="330"/>
    </location>
</feature>
<comment type="subcellular location">
    <subcellularLocation>
        <location evidence="1">Membrane</location>
        <topology evidence="1">Multi-pass membrane protein</topology>
    </subcellularLocation>
</comment>
<evidence type="ECO:0000256" key="2">
    <source>
        <dbReference type="ARBA" id="ARBA00022692"/>
    </source>
</evidence>
<keyword evidence="2 7" id="KW-0812">Transmembrane</keyword>
<feature type="transmembrane region" description="Helical" evidence="7">
    <location>
        <begin position="155"/>
        <end position="176"/>
    </location>
</feature>
<feature type="transmembrane region" description="Helical" evidence="7">
    <location>
        <begin position="265"/>
        <end position="282"/>
    </location>
</feature>
<evidence type="ECO:0000256" key="1">
    <source>
        <dbReference type="ARBA" id="ARBA00004141"/>
    </source>
</evidence>
<dbReference type="PANTHER" id="PTHR30474:SF3">
    <property type="entry name" value="PEPTIDOGLYCAN GLYCOSYLTRANSFERASE RODA"/>
    <property type="match status" value="1"/>
</dbReference>
<accession>A0A918FAS8</accession>
<evidence type="ECO:0000256" key="5">
    <source>
        <dbReference type="ARBA" id="ARBA00023136"/>
    </source>
</evidence>
<keyword evidence="5 7" id="KW-0472">Membrane</keyword>
<name>A0A918FAS8_AGRME</name>
<feature type="compositionally biased region" description="Low complexity" evidence="6">
    <location>
        <begin position="1"/>
        <end position="35"/>
    </location>
</feature>
<evidence type="ECO:0000313" key="9">
    <source>
        <dbReference type="Proteomes" id="UP000610303"/>
    </source>
</evidence>
<evidence type="ECO:0000256" key="4">
    <source>
        <dbReference type="ARBA" id="ARBA00022989"/>
    </source>
</evidence>
<dbReference type="GO" id="GO:0051301">
    <property type="term" value="P:cell division"/>
    <property type="evidence" value="ECO:0007669"/>
    <property type="project" value="UniProtKB-KW"/>
</dbReference>
<feature type="transmembrane region" description="Helical" evidence="7">
    <location>
        <begin position="400"/>
        <end position="421"/>
    </location>
</feature>
<reference evidence="8" key="2">
    <citation type="submission" date="2020-09" db="EMBL/GenBank/DDBJ databases">
        <authorList>
            <person name="Sun Q."/>
            <person name="Ohkuma M."/>
        </authorList>
    </citation>
    <scope>NUCLEOTIDE SEQUENCE</scope>
    <source>
        <strain evidence="8">JCM 3346</strain>
    </source>
</reference>
<keyword evidence="3" id="KW-0133">Cell shape</keyword>
<evidence type="ECO:0000313" key="8">
    <source>
        <dbReference type="EMBL" id="GGR17293.1"/>
    </source>
</evidence>
<dbReference type="EMBL" id="BMRJ01000001">
    <property type="protein sequence ID" value="GGR17293.1"/>
    <property type="molecule type" value="Genomic_DNA"/>
</dbReference>
<feature type="transmembrane region" description="Helical" evidence="7">
    <location>
        <begin position="433"/>
        <end position="454"/>
    </location>
</feature>
<keyword evidence="8" id="KW-0131">Cell cycle</keyword>
<feature type="transmembrane region" description="Helical" evidence="7">
    <location>
        <begin position="215"/>
        <end position="244"/>
    </location>
</feature>
<dbReference type="InterPro" id="IPR001182">
    <property type="entry name" value="FtsW/RodA"/>
</dbReference>
<comment type="caution">
    <text evidence="8">The sequence shown here is derived from an EMBL/GenBank/DDBJ whole genome shotgun (WGS) entry which is preliminary data.</text>
</comment>
<feature type="transmembrane region" description="Helical" evidence="7">
    <location>
        <begin position="183"/>
        <end position="203"/>
    </location>
</feature>
<dbReference type="GO" id="GO:0032153">
    <property type="term" value="C:cell division site"/>
    <property type="evidence" value="ECO:0007669"/>
    <property type="project" value="TreeGrafter"/>
</dbReference>
<dbReference type="AlphaFoldDB" id="A0A918FAS8"/>
<feature type="transmembrane region" description="Helical" evidence="7">
    <location>
        <begin position="67"/>
        <end position="88"/>
    </location>
</feature>
<keyword evidence="9" id="KW-1185">Reference proteome</keyword>
<evidence type="ECO:0000256" key="6">
    <source>
        <dbReference type="SAM" id="MobiDB-lite"/>
    </source>
</evidence>
<dbReference type="GO" id="GO:0005886">
    <property type="term" value="C:plasma membrane"/>
    <property type="evidence" value="ECO:0007669"/>
    <property type="project" value="TreeGrafter"/>
</dbReference>
<organism evidence="8 9">
    <name type="scientific">Agromyces mediolanus</name>
    <name type="common">Corynebacterium mediolanum</name>
    <dbReference type="NCBI Taxonomy" id="41986"/>
    <lineage>
        <taxon>Bacteria</taxon>
        <taxon>Bacillati</taxon>
        <taxon>Actinomycetota</taxon>
        <taxon>Actinomycetes</taxon>
        <taxon>Micrococcales</taxon>
        <taxon>Microbacteriaceae</taxon>
        <taxon>Agromyces</taxon>
    </lineage>
</organism>
<dbReference type="Pfam" id="PF01098">
    <property type="entry name" value="FTSW_RODA_SPOVE"/>
    <property type="match status" value="1"/>
</dbReference>
<feature type="transmembrane region" description="Helical" evidence="7">
    <location>
        <begin position="124"/>
        <end position="143"/>
    </location>
</feature>
<dbReference type="Proteomes" id="UP000610303">
    <property type="component" value="Unassembled WGS sequence"/>
</dbReference>
<keyword evidence="8" id="KW-0132">Cell division</keyword>
<sequence length="501" mass="53061">MTDPIAPIASGSSSSTGSPNSAGYPSSTGSPSSSRGGRRAARAAGEPTPPSGIRRIRLPQKLRNLELALLLFACAINAGAIVLVQLGALGAIDTQLILLGAGLSALVLALHISMRFVARDADPFLLPIATLLNGIGIAMIYRIDIAEGDTGWDSAAVRQIVWSAIAIVCAIVTILVIRNHRVLFKYTYLSGLVAIVLLLLPLVPGLGDDHDGAQVWISIAGVMNFQPGEIAKIALAVFFAGYLVRNRDSLSMVGRTFLGMRFPRARDLGPLLVVWALSMAVIVFQRDLGTALLYFGLFLVMLYVATGRLSWIVLGLSLFLAGALIASQVLEYVGNRFANWLNPFDPARYEAEVGGSYQLVQGLFGLSNGGLIGTGWGQGRPDITPVPQSDYIIASLGEELGLAGIFAILALYLLFVSRGFRIGFAGQDDFGKLLGVGLSFVVALQVFIVVGGVMRVIPLTGLTTPFLAAGGSSLVANWIIVALLLRLSDTVRNHPRLVIDG</sequence>
<feature type="transmembrane region" description="Helical" evidence="7">
    <location>
        <begin position="94"/>
        <end position="112"/>
    </location>
</feature>
<evidence type="ECO:0000256" key="7">
    <source>
        <dbReference type="SAM" id="Phobius"/>
    </source>
</evidence>
<dbReference type="PANTHER" id="PTHR30474">
    <property type="entry name" value="CELL CYCLE PROTEIN"/>
    <property type="match status" value="1"/>
</dbReference>
<keyword evidence="4 7" id="KW-1133">Transmembrane helix</keyword>
<dbReference type="GO" id="GO:0015648">
    <property type="term" value="F:lipid-linked peptidoglycan transporter activity"/>
    <property type="evidence" value="ECO:0007669"/>
    <property type="project" value="TreeGrafter"/>
</dbReference>
<feature type="transmembrane region" description="Helical" evidence="7">
    <location>
        <begin position="466"/>
        <end position="487"/>
    </location>
</feature>
<feature type="region of interest" description="Disordered" evidence="6">
    <location>
        <begin position="1"/>
        <end position="54"/>
    </location>
</feature>